<dbReference type="Proteomes" id="UP000283732">
    <property type="component" value="Unassembled WGS sequence"/>
</dbReference>
<comment type="caution">
    <text evidence="1">The sequence shown here is derived from an EMBL/GenBank/DDBJ whole genome shotgun (WGS) entry which is preliminary data.</text>
</comment>
<evidence type="ECO:0000313" key="2">
    <source>
        <dbReference type="Proteomes" id="UP000283732"/>
    </source>
</evidence>
<dbReference type="AlphaFoldDB" id="A0A3R6GSH6"/>
<protein>
    <submittedName>
        <fullName evidence="1">6-bladed beta-propeller</fullName>
    </submittedName>
</protein>
<reference evidence="1 2" key="1">
    <citation type="submission" date="2018-08" db="EMBL/GenBank/DDBJ databases">
        <title>A genome reference for cultivated species of the human gut microbiota.</title>
        <authorList>
            <person name="Zou Y."/>
            <person name="Xue W."/>
            <person name="Luo G."/>
        </authorList>
    </citation>
    <scope>NUCLEOTIDE SEQUENCE [LARGE SCALE GENOMIC DNA]</scope>
    <source>
        <strain evidence="1 2">AM16-50</strain>
    </source>
</reference>
<dbReference type="SUPFAM" id="SSF50969">
    <property type="entry name" value="YVTN repeat-like/Quinoprotein amine dehydrogenase"/>
    <property type="match status" value="1"/>
</dbReference>
<accession>A0A3R6GSH6</accession>
<sequence>MYRDNILKANKVMNKLLYLLLIAVCWSCSQDSETEKHQSKRDQVVDVRDKMKEFSTQDVLIGRISRTYLIDNYLIVTDYNSPDKLIHLFDKNTFEHLASSTYQGQGPGEITIIGHVGIDETNRRFFVSDHGKLKIFAYDLDSVLTTPEYQPSVKIDMKKKLFPDDYLYLNDTLCIARIIEPVGNNDYKPSVARWNMATGEINPMPYEYPDLKKVRFIYAASAEHQLYVQCYTQYDLMTICDFNGNLKCNIYGPKWVNEKTQTQHYSLGVEFCGDKILALYSGGDHRTDAYYPTKFLVFDLNGNYLKTLETGYMITDFCYDKENNRLIINLNDEIQFAYLDLEGII</sequence>
<organism evidence="1 2">
    <name type="scientific">Parabacteroides merdae</name>
    <dbReference type="NCBI Taxonomy" id="46503"/>
    <lineage>
        <taxon>Bacteria</taxon>
        <taxon>Pseudomonadati</taxon>
        <taxon>Bacteroidota</taxon>
        <taxon>Bacteroidia</taxon>
        <taxon>Bacteroidales</taxon>
        <taxon>Tannerellaceae</taxon>
        <taxon>Parabacteroides</taxon>
    </lineage>
</organism>
<dbReference type="InterPro" id="IPR011044">
    <property type="entry name" value="Quino_amine_DH_bsu"/>
</dbReference>
<dbReference type="Pfam" id="PF17170">
    <property type="entry name" value="DUF5128"/>
    <property type="match status" value="1"/>
</dbReference>
<name>A0A3R6GSH6_9BACT</name>
<proteinExistence type="predicted"/>
<evidence type="ECO:0000313" key="1">
    <source>
        <dbReference type="EMBL" id="RHH79725.1"/>
    </source>
</evidence>
<gene>
    <name evidence="1" type="ORF">DW191_00845</name>
</gene>
<dbReference type="EMBL" id="QRKC01000001">
    <property type="protein sequence ID" value="RHH79725.1"/>
    <property type="molecule type" value="Genomic_DNA"/>
</dbReference>